<evidence type="ECO:0000313" key="4">
    <source>
        <dbReference type="EMBL" id="WXA41910.1"/>
    </source>
</evidence>
<keyword evidence="6" id="KW-1185">Reference proteome</keyword>
<dbReference type="KEGG" id="ssph:SPSPH_047220"/>
<dbReference type="PANTHER" id="PTHR21666">
    <property type="entry name" value="PEPTIDASE-RELATED"/>
    <property type="match status" value="1"/>
</dbReference>
<dbReference type="EC" id="3.4.24.-" evidence="4"/>
<keyword evidence="4" id="KW-0378">Hydrolase</keyword>
<gene>
    <name evidence="4" type="primary">mepM</name>
    <name evidence="3" type="synonym">mepM_3</name>
    <name evidence="4" type="ORF">SPSPH_047220</name>
    <name evidence="3" type="ORF">SSPH_04372</name>
</gene>
<evidence type="ECO:0000313" key="6">
    <source>
        <dbReference type="Proteomes" id="UP000245702"/>
    </source>
</evidence>
<evidence type="ECO:0000313" key="5">
    <source>
        <dbReference type="Proteomes" id="UP000186950"/>
    </source>
</evidence>
<dbReference type="EMBL" id="FCOW01000042">
    <property type="protein sequence ID" value="CVK21677.1"/>
    <property type="molecule type" value="Genomic_DNA"/>
</dbReference>
<reference evidence="3 6" key="1">
    <citation type="submission" date="2016-01" db="EMBL/GenBank/DDBJ databases">
        <authorList>
            <person name="Brown R."/>
        </authorList>
    </citation>
    <scope>NUCLEOTIDE SEQUENCE [LARGE SCALE GENOMIC DNA]</scope>
    <source>
        <strain evidence="3">Sporomusa sphaeroides DSM 2875</strain>
    </source>
</reference>
<sequence>MKRIIVFCILFIFGFVTVCNAFTLTSEFGWREHPINGKKSFHSGIDLAADYGAPIPAMWSGQIVFYGEYGGYGNIVLIDHGNNRYTLYAHCSELYVSAGQYVEEGQVIAAVGSTGYSTGPHLHLELWENGQYVDPMIIFRGD</sequence>
<proteinExistence type="predicted"/>
<keyword evidence="4" id="KW-0614">Plasmid</keyword>
<protein>
    <submittedName>
        <fullName evidence="4">Murein DD-endopeptidase MepM</fullName>
        <ecNumber evidence="4">3.4.24.-</ecNumber>
    </submittedName>
</protein>
<feature type="domain" description="M23ase beta-sheet core" evidence="2">
    <location>
        <begin position="41"/>
        <end position="135"/>
    </location>
</feature>
<dbReference type="Gene3D" id="2.70.70.10">
    <property type="entry name" value="Glucose Permease (Domain IIA)"/>
    <property type="match status" value="1"/>
</dbReference>
<dbReference type="GO" id="GO:0004222">
    <property type="term" value="F:metalloendopeptidase activity"/>
    <property type="evidence" value="ECO:0007669"/>
    <property type="project" value="TreeGrafter"/>
</dbReference>
<dbReference type="InterPro" id="IPR011055">
    <property type="entry name" value="Dup_hybrid_motif"/>
</dbReference>
<dbReference type="InterPro" id="IPR016047">
    <property type="entry name" value="M23ase_b-sheet_dom"/>
</dbReference>
<evidence type="ECO:0000256" key="1">
    <source>
        <dbReference type="ARBA" id="ARBA00022729"/>
    </source>
</evidence>
<dbReference type="Proteomes" id="UP000245702">
    <property type="component" value="Unassembled WGS sequence"/>
</dbReference>
<geneLocation type="plasmid" evidence="4 5">
    <name>pSSP59</name>
</geneLocation>
<keyword evidence="1" id="KW-0732">Signal</keyword>
<accession>A0A1U7MA01</accession>
<dbReference type="OrthoDB" id="9809488at2"/>
<dbReference type="SUPFAM" id="SSF51261">
    <property type="entry name" value="Duplicated hybrid motif"/>
    <property type="match status" value="1"/>
</dbReference>
<evidence type="ECO:0000313" key="3">
    <source>
        <dbReference type="EMBL" id="CVK21677.1"/>
    </source>
</evidence>
<evidence type="ECO:0000259" key="2">
    <source>
        <dbReference type="Pfam" id="PF01551"/>
    </source>
</evidence>
<dbReference type="Pfam" id="PF01551">
    <property type="entry name" value="Peptidase_M23"/>
    <property type="match status" value="1"/>
</dbReference>
<dbReference type="EMBL" id="CP146992">
    <property type="protein sequence ID" value="WXA41910.1"/>
    <property type="molecule type" value="Genomic_DNA"/>
</dbReference>
<dbReference type="CDD" id="cd12797">
    <property type="entry name" value="M23_peptidase"/>
    <property type="match status" value="1"/>
</dbReference>
<dbReference type="PANTHER" id="PTHR21666:SF289">
    <property type="entry name" value="L-ALA--D-GLU ENDOPEPTIDASE"/>
    <property type="match status" value="1"/>
</dbReference>
<dbReference type="InterPro" id="IPR050570">
    <property type="entry name" value="Cell_wall_metabolism_enzyme"/>
</dbReference>
<reference evidence="4" key="2">
    <citation type="submission" date="2024-03" db="EMBL/GenBank/DDBJ databases">
        <title>Complete genome sequence of Sporomusa sphaeroides DSM 2875T isolated from mud of the Leine river and Sporomusa ovata DSM 2662T isolated from sugar beet leaf silage.</title>
        <authorList>
            <person name="Boeer T."/>
            <person name="Lueschen A."/>
            <person name="Daniel R."/>
            <person name="Poehlein A."/>
        </authorList>
    </citation>
    <scope>NUCLEOTIDE SEQUENCE</scope>
    <source>
        <strain evidence="4">DSM 2875</strain>
        <plasmid evidence="4">pSSP59</plasmid>
    </source>
</reference>
<name>A0A1U7MA01_9FIRM</name>
<dbReference type="AlphaFoldDB" id="A0A1U7MA01"/>
<dbReference type="RefSeq" id="WP_075758116.1">
    <property type="nucleotide sequence ID" value="NZ_CP146992.1"/>
</dbReference>
<dbReference type="Proteomes" id="UP000186950">
    <property type="component" value="Plasmid pSSP59"/>
</dbReference>
<organism evidence="4 5">
    <name type="scientific">Sporomusa sphaeroides DSM 2875</name>
    <dbReference type="NCBI Taxonomy" id="1337886"/>
    <lineage>
        <taxon>Bacteria</taxon>
        <taxon>Bacillati</taxon>
        <taxon>Bacillota</taxon>
        <taxon>Negativicutes</taxon>
        <taxon>Selenomonadales</taxon>
        <taxon>Sporomusaceae</taxon>
        <taxon>Sporomusa</taxon>
    </lineage>
</organism>